<reference evidence="1 2" key="1">
    <citation type="submission" date="2016-10" db="EMBL/GenBank/DDBJ databases">
        <authorList>
            <person name="de Groot N.N."/>
        </authorList>
    </citation>
    <scope>NUCLEOTIDE SEQUENCE [LARGE SCALE GENOMIC DNA]</scope>
    <source>
        <strain evidence="1 2">D31d</strain>
    </source>
</reference>
<dbReference type="EMBL" id="FNRF01000004">
    <property type="protein sequence ID" value="SEA69692.1"/>
    <property type="molecule type" value="Genomic_DNA"/>
</dbReference>
<dbReference type="RefSeq" id="WP_074761586.1">
    <property type="nucleotide sequence ID" value="NZ_FNRF01000004.1"/>
</dbReference>
<protein>
    <recommendedName>
        <fullName evidence="3">HD domain-containing protein</fullName>
    </recommendedName>
</protein>
<dbReference type="OrthoDB" id="357543at2"/>
<sequence length="213" mass="24607">MTQEELVKKSREDILALLQGINRPGVDNVIKYLLESTYFTARCHSHHQFVGGLAVHSLGVYKEFEQLNSGLPEDSIRIVSLLHDVCKAHHPKYDHIGKGHHGFRSVKLLSSLGFKFNIGEYYAIEKHMHRIKHTPADGIYGIRDMIRHYLHQADHRDACTFPKGFDSYTTTRNSKYIVDTYIYTTCKEGKEVLIDDLHNNHSEFYSAFYKLIP</sequence>
<dbReference type="AlphaFoldDB" id="A0A1H4DBP0"/>
<accession>A0A1H4DBP0</accession>
<organism evidence="1 2">
    <name type="scientific">Xylanibacter ruminicola</name>
    <name type="common">Prevotella ruminicola</name>
    <dbReference type="NCBI Taxonomy" id="839"/>
    <lineage>
        <taxon>Bacteria</taxon>
        <taxon>Pseudomonadati</taxon>
        <taxon>Bacteroidota</taxon>
        <taxon>Bacteroidia</taxon>
        <taxon>Bacteroidales</taxon>
        <taxon>Prevotellaceae</taxon>
        <taxon>Xylanibacter</taxon>
    </lineage>
</organism>
<dbReference type="SUPFAM" id="SSF109604">
    <property type="entry name" value="HD-domain/PDEase-like"/>
    <property type="match status" value="1"/>
</dbReference>
<gene>
    <name evidence="1" type="ORF">SAMN05216462_2214</name>
</gene>
<name>A0A1H4DBP0_XYLRU</name>
<dbReference type="Proteomes" id="UP000182257">
    <property type="component" value="Unassembled WGS sequence"/>
</dbReference>
<proteinExistence type="predicted"/>
<evidence type="ECO:0000313" key="2">
    <source>
        <dbReference type="Proteomes" id="UP000182257"/>
    </source>
</evidence>
<evidence type="ECO:0000313" key="1">
    <source>
        <dbReference type="EMBL" id="SEA69692.1"/>
    </source>
</evidence>
<evidence type="ECO:0008006" key="3">
    <source>
        <dbReference type="Google" id="ProtNLM"/>
    </source>
</evidence>